<keyword evidence="2" id="KW-0436">Ligase</keyword>
<evidence type="ECO:0000313" key="3">
    <source>
        <dbReference type="Proteomes" id="UP000315010"/>
    </source>
</evidence>
<comment type="caution">
    <text evidence="2">The sequence shown here is derived from an EMBL/GenBank/DDBJ whole genome shotgun (WGS) entry which is preliminary data.</text>
</comment>
<accession>A0A5C5Z5S2</accession>
<organism evidence="2 3">
    <name type="scientific">Novipirellula herctigrandis</name>
    <dbReference type="NCBI Taxonomy" id="2527986"/>
    <lineage>
        <taxon>Bacteria</taxon>
        <taxon>Pseudomonadati</taxon>
        <taxon>Planctomycetota</taxon>
        <taxon>Planctomycetia</taxon>
        <taxon>Pirellulales</taxon>
        <taxon>Pirellulaceae</taxon>
        <taxon>Novipirellula</taxon>
    </lineage>
</organism>
<reference evidence="2 3" key="1">
    <citation type="submission" date="2019-02" db="EMBL/GenBank/DDBJ databases">
        <title>Deep-cultivation of Planctomycetes and their phenomic and genomic characterization uncovers novel biology.</title>
        <authorList>
            <person name="Wiegand S."/>
            <person name="Jogler M."/>
            <person name="Boedeker C."/>
            <person name="Pinto D."/>
            <person name="Vollmers J."/>
            <person name="Rivas-Marin E."/>
            <person name="Kohn T."/>
            <person name="Peeters S.H."/>
            <person name="Heuer A."/>
            <person name="Rast P."/>
            <person name="Oberbeckmann S."/>
            <person name="Bunk B."/>
            <person name="Jeske O."/>
            <person name="Meyerdierks A."/>
            <person name="Storesund J.E."/>
            <person name="Kallscheuer N."/>
            <person name="Luecker S."/>
            <person name="Lage O.M."/>
            <person name="Pohl T."/>
            <person name="Merkel B.J."/>
            <person name="Hornburger P."/>
            <person name="Mueller R.-W."/>
            <person name="Bruemmer F."/>
            <person name="Labrenz M."/>
            <person name="Spormann A.M."/>
            <person name="Op Den Camp H."/>
            <person name="Overmann J."/>
            <person name="Amann R."/>
            <person name="Jetten M.S.M."/>
            <person name="Mascher T."/>
            <person name="Medema M.H."/>
            <person name="Devos D.P."/>
            <person name="Kaster A.-K."/>
            <person name="Ovreas L."/>
            <person name="Rohde M."/>
            <person name="Galperin M.Y."/>
            <person name="Jogler C."/>
        </authorList>
    </citation>
    <scope>NUCLEOTIDE SEQUENCE [LARGE SCALE GENOMIC DNA]</scope>
    <source>
        <strain evidence="2 3">CA13</strain>
    </source>
</reference>
<dbReference type="InterPro" id="IPR014144">
    <property type="entry name" value="LigD_PE_domain"/>
</dbReference>
<evidence type="ECO:0000313" key="2">
    <source>
        <dbReference type="EMBL" id="TWT82648.1"/>
    </source>
</evidence>
<dbReference type="AlphaFoldDB" id="A0A5C5Z5S2"/>
<gene>
    <name evidence="2" type="ORF">CA13_41110</name>
</gene>
<dbReference type="GO" id="GO:0016874">
    <property type="term" value="F:ligase activity"/>
    <property type="evidence" value="ECO:0007669"/>
    <property type="project" value="UniProtKB-KW"/>
</dbReference>
<dbReference type="Pfam" id="PF13298">
    <property type="entry name" value="LigD_N"/>
    <property type="match status" value="1"/>
</dbReference>
<sequence>MQQRFAILKHSPGILHQRTQRVHFDWMFEDHGVLLTWATETLERFDRDWTIVAKPLADHRIEYLNFEGDIGNDRGDVRRVIAGTYTRHGEIDTPFVATLTWQDSSGTEHTGMFEIDRDHLEWHYGKAE</sequence>
<feature type="domain" description="DNA ligase D 3'-phosphoesterase" evidence="1">
    <location>
        <begin position="19"/>
        <end position="89"/>
    </location>
</feature>
<protein>
    <submittedName>
        <fullName evidence="2">ATP-dependent DNA ligase</fullName>
    </submittedName>
</protein>
<name>A0A5C5Z5S2_9BACT</name>
<dbReference type="OrthoDB" id="288736at2"/>
<proteinExistence type="predicted"/>
<evidence type="ECO:0000259" key="1">
    <source>
        <dbReference type="Pfam" id="PF13298"/>
    </source>
</evidence>
<dbReference type="Proteomes" id="UP000315010">
    <property type="component" value="Unassembled WGS sequence"/>
</dbReference>
<dbReference type="RefSeq" id="WP_146399276.1">
    <property type="nucleotide sequence ID" value="NZ_SJPJ01000001.1"/>
</dbReference>
<keyword evidence="3" id="KW-1185">Reference proteome</keyword>
<dbReference type="EMBL" id="SJPJ01000001">
    <property type="protein sequence ID" value="TWT82648.1"/>
    <property type="molecule type" value="Genomic_DNA"/>
</dbReference>